<evidence type="ECO:0000256" key="8">
    <source>
        <dbReference type="ARBA" id="ARBA00022777"/>
    </source>
</evidence>
<evidence type="ECO:0000256" key="2">
    <source>
        <dbReference type="ARBA" id="ARBA00001968"/>
    </source>
</evidence>
<dbReference type="PANTHER" id="PTHR45436">
    <property type="entry name" value="SENSOR HISTIDINE KINASE YKOH"/>
    <property type="match status" value="1"/>
</dbReference>
<dbReference type="SMART" id="SM00388">
    <property type="entry name" value="HisKA"/>
    <property type="match status" value="1"/>
</dbReference>
<dbReference type="FunFam" id="3.30.565.10:FF:000006">
    <property type="entry name" value="Sensor histidine kinase WalK"/>
    <property type="match status" value="1"/>
</dbReference>
<dbReference type="CDD" id="cd00082">
    <property type="entry name" value="HisKA"/>
    <property type="match status" value="1"/>
</dbReference>
<dbReference type="InterPro" id="IPR003660">
    <property type="entry name" value="HAMP_dom"/>
</dbReference>
<dbReference type="Pfam" id="PF02518">
    <property type="entry name" value="HATPase_c"/>
    <property type="match status" value="1"/>
</dbReference>
<dbReference type="Pfam" id="PF00512">
    <property type="entry name" value="HisKA"/>
    <property type="match status" value="1"/>
</dbReference>
<evidence type="ECO:0000259" key="14">
    <source>
        <dbReference type="PROSITE" id="PS50109"/>
    </source>
</evidence>
<dbReference type="InterPro" id="IPR004358">
    <property type="entry name" value="Sig_transdc_His_kin-like_C"/>
</dbReference>
<comment type="cofactor">
    <cofactor evidence="2">
        <name>a divalent metal cation</name>
        <dbReference type="ChEBI" id="CHEBI:60240"/>
    </cofactor>
</comment>
<keyword evidence="5" id="KW-0597">Phosphoprotein</keyword>
<accession>A0A939QJ23</accession>
<keyword evidence="6" id="KW-0808">Transferase</keyword>
<evidence type="ECO:0000256" key="13">
    <source>
        <dbReference type="SAM" id="Phobius"/>
    </source>
</evidence>
<feature type="domain" description="Histidine kinase" evidence="14">
    <location>
        <begin position="278"/>
        <end position="587"/>
    </location>
</feature>
<keyword evidence="11 13" id="KW-0472">Membrane</keyword>
<evidence type="ECO:0000256" key="10">
    <source>
        <dbReference type="ARBA" id="ARBA00023012"/>
    </source>
</evidence>
<dbReference type="EMBL" id="JAGFOA010000003">
    <property type="protein sequence ID" value="MBO3663829.1"/>
    <property type="molecule type" value="Genomic_DNA"/>
</dbReference>
<dbReference type="PRINTS" id="PR00344">
    <property type="entry name" value="BCTRLSENSOR"/>
</dbReference>
<dbReference type="GO" id="GO:0000155">
    <property type="term" value="F:phosphorelay sensor kinase activity"/>
    <property type="evidence" value="ECO:0007669"/>
    <property type="project" value="InterPro"/>
</dbReference>
<dbReference type="PANTHER" id="PTHR45436:SF5">
    <property type="entry name" value="SENSOR HISTIDINE KINASE TRCS"/>
    <property type="match status" value="1"/>
</dbReference>
<dbReference type="InterPro" id="IPR050428">
    <property type="entry name" value="TCS_sensor_his_kinase"/>
</dbReference>
<evidence type="ECO:0000256" key="5">
    <source>
        <dbReference type="ARBA" id="ARBA00022553"/>
    </source>
</evidence>
<dbReference type="SUPFAM" id="SSF55874">
    <property type="entry name" value="ATPase domain of HSP90 chaperone/DNA topoisomerase II/histidine kinase"/>
    <property type="match status" value="1"/>
</dbReference>
<dbReference type="RefSeq" id="WP_208503290.1">
    <property type="nucleotide sequence ID" value="NZ_JAGFOA010000003.1"/>
</dbReference>
<proteinExistence type="predicted"/>
<dbReference type="PROSITE" id="PS50885">
    <property type="entry name" value="HAMP"/>
    <property type="match status" value="1"/>
</dbReference>
<keyword evidence="8 16" id="KW-0418">Kinase</keyword>
<keyword evidence="9 13" id="KW-1133">Transmembrane helix</keyword>
<feature type="transmembrane region" description="Helical" evidence="13">
    <location>
        <begin position="183"/>
        <end position="205"/>
    </location>
</feature>
<dbReference type="Gene3D" id="1.10.287.130">
    <property type="match status" value="1"/>
</dbReference>
<comment type="caution">
    <text evidence="16">The sequence shown here is derived from an EMBL/GenBank/DDBJ whole genome shotgun (WGS) entry which is preliminary data.</text>
</comment>
<dbReference type="Gene3D" id="3.30.565.10">
    <property type="entry name" value="Histidine kinase-like ATPase, C-terminal domain"/>
    <property type="match status" value="1"/>
</dbReference>
<comment type="catalytic activity">
    <reaction evidence="1">
        <text>ATP + protein L-histidine = ADP + protein N-phospho-L-histidine.</text>
        <dbReference type="EC" id="2.7.13.3"/>
    </reaction>
</comment>
<evidence type="ECO:0000256" key="12">
    <source>
        <dbReference type="SAM" id="MobiDB-lite"/>
    </source>
</evidence>
<name>A0A939QJ23_9MICO</name>
<dbReference type="InterPro" id="IPR036097">
    <property type="entry name" value="HisK_dim/P_sf"/>
</dbReference>
<feature type="domain" description="HAMP" evidence="15">
    <location>
        <begin position="210"/>
        <end position="263"/>
    </location>
</feature>
<organism evidence="16 17">
    <name type="scientific">Microbacterium stercoris</name>
    <dbReference type="NCBI Taxonomy" id="2820289"/>
    <lineage>
        <taxon>Bacteria</taxon>
        <taxon>Bacillati</taxon>
        <taxon>Actinomycetota</taxon>
        <taxon>Actinomycetes</taxon>
        <taxon>Micrococcales</taxon>
        <taxon>Microbacteriaceae</taxon>
        <taxon>Microbacterium</taxon>
    </lineage>
</organism>
<reference evidence="16" key="1">
    <citation type="submission" date="2021-03" db="EMBL/GenBank/DDBJ databases">
        <title>Microbacterium sp. nov., a novel actinobacterium isolated from cow dung.</title>
        <authorList>
            <person name="Zhang L."/>
        </authorList>
    </citation>
    <scope>NUCLEOTIDE SEQUENCE</scope>
    <source>
        <strain evidence="16">NEAU-LLB</strain>
    </source>
</reference>
<dbReference type="Gene3D" id="6.10.340.10">
    <property type="match status" value="1"/>
</dbReference>
<dbReference type="Pfam" id="PF00672">
    <property type="entry name" value="HAMP"/>
    <property type="match status" value="1"/>
</dbReference>
<dbReference type="GO" id="GO:0005509">
    <property type="term" value="F:calcium ion binding"/>
    <property type="evidence" value="ECO:0007669"/>
    <property type="project" value="UniProtKB-ARBA"/>
</dbReference>
<comment type="subcellular location">
    <subcellularLocation>
        <location evidence="3">Cell membrane</location>
    </subcellularLocation>
</comment>
<evidence type="ECO:0000256" key="7">
    <source>
        <dbReference type="ARBA" id="ARBA00022692"/>
    </source>
</evidence>
<evidence type="ECO:0000259" key="15">
    <source>
        <dbReference type="PROSITE" id="PS50885"/>
    </source>
</evidence>
<dbReference type="SUPFAM" id="SSF158472">
    <property type="entry name" value="HAMP domain-like"/>
    <property type="match status" value="1"/>
</dbReference>
<feature type="compositionally biased region" description="Polar residues" evidence="12">
    <location>
        <begin position="388"/>
        <end position="397"/>
    </location>
</feature>
<dbReference type="PROSITE" id="PS50109">
    <property type="entry name" value="HIS_KIN"/>
    <property type="match status" value="1"/>
</dbReference>
<dbReference type="SUPFAM" id="SSF47384">
    <property type="entry name" value="Homodimeric domain of signal transducing histidine kinase"/>
    <property type="match status" value="1"/>
</dbReference>
<dbReference type="SMART" id="SM00387">
    <property type="entry name" value="HATPase_c"/>
    <property type="match status" value="1"/>
</dbReference>
<evidence type="ECO:0000313" key="16">
    <source>
        <dbReference type="EMBL" id="MBO3663829.1"/>
    </source>
</evidence>
<evidence type="ECO:0000313" key="17">
    <source>
        <dbReference type="Proteomes" id="UP000680132"/>
    </source>
</evidence>
<keyword evidence="17" id="KW-1185">Reference proteome</keyword>
<dbReference type="InterPro" id="IPR036890">
    <property type="entry name" value="HATPase_C_sf"/>
</dbReference>
<dbReference type="AlphaFoldDB" id="A0A939QJ23"/>
<dbReference type="InterPro" id="IPR003661">
    <property type="entry name" value="HisK_dim/P_dom"/>
</dbReference>
<evidence type="ECO:0000256" key="6">
    <source>
        <dbReference type="ARBA" id="ARBA00022679"/>
    </source>
</evidence>
<feature type="region of interest" description="Disordered" evidence="12">
    <location>
        <begin position="379"/>
        <end position="403"/>
    </location>
</feature>
<dbReference type="EC" id="2.7.13.3" evidence="4"/>
<feature type="transmembrane region" description="Helical" evidence="13">
    <location>
        <begin position="26"/>
        <end position="49"/>
    </location>
</feature>
<gene>
    <name evidence="16" type="ORF">J5V96_09915</name>
</gene>
<keyword evidence="10" id="KW-0902">Two-component regulatory system</keyword>
<dbReference type="CDD" id="cd06225">
    <property type="entry name" value="HAMP"/>
    <property type="match status" value="1"/>
</dbReference>
<evidence type="ECO:0000256" key="3">
    <source>
        <dbReference type="ARBA" id="ARBA00004236"/>
    </source>
</evidence>
<dbReference type="SMART" id="SM00304">
    <property type="entry name" value="HAMP"/>
    <property type="match status" value="1"/>
</dbReference>
<evidence type="ECO:0000256" key="9">
    <source>
        <dbReference type="ARBA" id="ARBA00022989"/>
    </source>
</evidence>
<protein>
    <recommendedName>
        <fullName evidence="4">histidine kinase</fullName>
        <ecNumber evidence="4">2.7.13.3</ecNumber>
    </recommendedName>
</protein>
<keyword evidence="7 13" id="KW-0812">Transmembrane</keyword>
<dbReference type="InterPro" id="IPR005467">
    <property type="entry name" value="His_kinase_dom"/>
</dbReference>
<evidence type="ECO:0000256" key="4">
    <source>
        <dbReference type="ARBA" id="ARBA00012438"/>
    </source>
</evidence>
<dbReference type="FunFam" id="1.10.287.130:FF:000001">
    <property type="entry name" value="Two-component sensor histidine kinase"/>
    <property type="match status" value="1"/>
</dbReference>
<sequence length="594" mass="63319">MAGVDSTKGPDALTRWWRRISLRAKVTGVTVAVLTLGLLGAGIGTVPILTRALSENIDSSLHQLAASAVGERLFNIADYGDGPVFTPKANPAPTEYFVAIYGPDGTLLATAGGAAPGEPRPRFDAEIPLDYAYANQGSIIELPGSHGEGDVFHAALSVVQFPTSNNIYTQVVARPMSEVDDVVGTYLGIFLLVSIVTIFAGAVLTRGAVTLTFRRFGQVEATAMNIAAGDFSQRLTDIEPRTEIGRLKSAINTMLDRIDDAIAERDATVRKMRRFVGDASHELRTPLVSVRGYAELYRMGAIQEPEETARAMERIEKEAIRMGALVEDLLALARLDEKREVDLQPLDLRPIAHDAALDVGVAEPGRVISAVDTTIEALTGPIRLTPAPETTASTDTAEPSDEHQHRLARSLTAATEGLTSLLRRKPKAPGDPDTAAIDVVPQGASHSAAPVPTLDFTVPQQMRPVAVPPIVLAEEHRVRQVVSNLLGNARRYSPDGSPIEIEVGVDAEAGMGWIAVVDHGEGVPEEIRGQIFERFWRADTSRARETGGSGLGLSIVASIVETLHGTVTVLETPGGGATFRVALPLAPHVDDSAL</sequence>
<dbReference type="Proteomes" id="UP000680132">
    <property type="component" value="Unassembled WGS sequence"/>
</dbReference>
<dbReference type="InterPro" id="IPR003594">
    <property type="entry name" value="HATPase_dom"/>
</dbReference>
<evidence type="ECO:0000256" key="1">
    <source>
        <dbReference type="ARBA" id="ARBA00000085"/>
    </source>
</evidence>
<dbReference type="GO" id="GO:0005886">
    <property type="term" value="C:plasma membrane"/>
    <property type="evidence" value="ECO:0007669"/>
    <property type="project" value="UniProtKB-SubCell"/>
</dbReference>
<evidence type="ECO:0000256" key="11">
    <source>
        <dbReference type="ARBA" id="ARBA00023136"/>
    </source>
</evidence>